<proteinExistence type="predicted"/>
<keyword evidence="2" id="KW-1185">Reference proteome</keyword>
<protein>
    <submittedName>
        <fullName evidence="1">Uncharacterized protein</fullName>
    </submittedName>
</protein>
<dbReference type="Proteomes" id="UP000886885">
    <property type="component" value="Chromosome 1D"/>
</dbReference>
<reference evidence="1" key="1">
    <citation type="journal article" date="2020" name="bioRxiv">
        <title>Hybrid origin of Populus tomentosa Carr. identified through genome sequencing and phylogenomic analysis.</title>
        <authorList>
            <person name="An X."/>
            <person name="Gao K."/>
            <person name="Chen Z."/>
            <person name="Li J."/>
            <person name="Yang X."/>
            <person name="Yang X."/>
            <person name="Zhou J."/>
            <person name="Guo T."/>
            <person name="Zhao T."/>
            <person name="Huang S."/>
            <person name="Miao D."/>
            <person name="Khan W.U."/>
            <person name="Rao P."/>
            <person name="Ye M."/>
            <person name="Lei B."/>
            <person name="Liao W."/>
            <person name="Wang J."/>
            <person name="Ji L."/>
            <person name="Li Y."/>
            <person name="Guo B."/>
            <person name="Mustafa N.S."/>
            <person name="Li S."/>
            <person name="Yun Q."/>
            <person name="Keller S.R."/>
            <person name="Mao J."/>
            <person name="Zhang R."/>
            <person name="Strauss S.H."/>
        </authorList>
    </citation>
    <scope>NUCLEOTIDE SEQUENCE</scope>
    <source>
        <strain evidence="1">GM15</strain>
        <tissue evidence="1">Leaf</tissue>
    </source>
</reference>
<name>A0A8X8DDT4_POPTO</name>
<dbReference type="OrthoDB" id="1921208at2759"/>
<gene>
    <name evidence="1" type="ORF">POTOM_005249</name>
</gene>
<sequence>MEVAATEGLWHWSIVVAKDNGTTASHPDIVPDFIFHEISTPDADLYTFTGIPDSMVEFHFLQFLNFLHFLQFPHRHPRSTELPFLLHGSLEVGFIDTTNKLYTLTLQIGHFLYNVAFKNPAIAISLCSAVPMPEPTQFLLLSLPLELMILSSPMPSKLIWILSKRSRQPLHPRLKLKFSPSPPSVEIVLLRAFSSFLILARQDYDINYLAE</sequence>
<organism evidence="1 2">
    <name type="scientific">Populus tomentosa</name>
    <name type="common">Chinese white poplar</name>
    <dbReference type="NCBI Taxonomy" id="118781"/>
    <lineage>
        <taxon>Eukaryota</taxon>
        <taxon>Viridiplantae</taxon>
        <taxon>Streptophyta</taxon>
        <taxon>Embryophyta</taxon>
        <taxon>Tracheophyta</taxon>
        <taxon>Spermatophyta</taxon>
        <taxon>Magnoliopsida</taxon>
        <taxon>eudicotyledons</taxon>
        <taxon>Gunneridae</taxon>
        <taxon>Pentapetalae</taxon>
        <taxon>rosids</taxon>
        <taxon>fabids</taxon>
        <taxon>Malpighiales</taxon>
        <taxon>Salicaceae</taxon>
        <taxon>Saliceae</taxon>
        <taxon>Populus</taxon>
    </lineage>
</organism>
<dbReference type="AlphaFoldDB" id="A0A8X8DDT4"/>
<evidence type="ECO:0000313" key="2">
    <source>
        <dbReference type="Proteomes" id="UP000886885"/>
    </source>
</evidence>
<comment type="caution">
    <text evidence="1">The sequence shown here is derived from an EMBL/GenBank/DDBJ whole genome shotgun (WGS) entry which is preliminary data.</text>
</comment>
<accession>A0A8X8DDT4</accession>
<evidence type="ECO:0000313" key="1">
    <source>
        <dbReference type="EMBL" id="KAG6789159.1"/>
    </source>
</evidence>
<dbReference type="EMBL" id="JAAWWB010000002">
    <property type="protein sequence ID" value="KAG6789159.1"/>
    <property type="molecule type" value="Genomic_DNA"/>
</dbReference>